<keyword evidence="2" id="KW-0472">Membrane</keyword>
<feature type="non-terminal residue" evidence="3">
    <location>
        <position position="1"/>
    </location>
</feature>
<evidence type="ECO:0000256" key="2">
    <source>
        <dbReference type="SAM" id="Phobius"/>
    </source>
</evidence>
<feature type="transmembrane region" description="Helical" evidence="2">
    <location>
        <begin position="111"/>
        <end position="135"/>
    </location>
</feature>
<evidence type="ECO:0000256" key="1">
    <source>
        <dbReference type="SAM" id="Coils"/>
    </source>
</evidence>
<protein>
    <submittedName>
        <fullName evidence="3">Uncharacterized protein</fullName>
    </submittedName>
</protein>
<proteinExistence type="predicted"/>
<dbReference type="AlphaFoldDB" id="X1JYM1"/>
<evidence type="ECO:0000313" key="3">
    <source>
        <dbReference type="EMBL" id="GAH83364.1"/>
    </source>
</evidence>
<name>X1JYM1_9ZZZZ</name>
<dbReference type="EMBL" id="BARU01040963">
    <property type="protein sequence ID" value="GAH83364.1"/>
    <property type="molecule type" value="Genomic_DNA"/>
</dbReference>
<sequence>KIYERVKKLYKQQTGKRPIYANKETKGFKQWLEHKKKSEEKEKPKLKKELKVEQKKEETWKWFLKNWIGRATEIDPELKSELRKLVEEYDELEKLIKKYSQLYNKAHDLRYFLFCGDFFLFFILLAFFLFFILLIC</sequence>
<comment type="caution">
    <text evidence="3">The sequence shown here is derived from an EMBL/GenBank/DDBJ whole genome shotgun (WGS) entry which is preliminary data.</text>
</comment>
<feature type="coiled-coil region" evidence="1">
    <location>
        <begin position="29"/>
        <end position="109"/>
    </location>
</feature>
<accession>X1JYM1</accession>
<keyword evidence="2" id="KW-1133">Transmembrane helix</keyword>
<reference evidence="3" key="1">
    <citation type="journal article" date="2014" name="Front. Microbiol.">
        <title>High frequency of phylogenetically diverse reductive dehalogenase-homologous genes in deep subseafloor sedimentary metagenomes.</title>
        <authorList>
            <person name="Kawai M."/>
            <person name="Futagami T."/>
            <person name="Toyoda A."/>
            <person name="Takaki Y."/>
            <person name="Nishi S."/>
            <person name="Hori S."/>
            <person name="Arai W."/>
            <person name="Tsubouchi T."/>
            <person name="Morono Y."/>
            <person name="Uchiyama I."/>
            <person name="Ito T."/>
            <person name="Fujiyama A."/>
            <person name="Inagaki F."/>
            <person name="Takami H."/>
        </authorList>
    </citation>
    <scope>NUCLEOTIDE SEQUENCE</scope>
    <source>
        <strain evidence="3">Expedition CK06-06</strain>
    </source>
</reference>
<keyword evidence="1" id="KW-0175">Coiled coil</keyword>
<gene>
    <name evidence="3" type="ORF">S03H2_63255</name>
</gene>
<organism evidence="3">
    <name type="scientific">marine sediment metagenome</name>
    <dbReference type="NCBI Taxonomy" id="412755"/>
    <lineage>
        <taxon>unclassified sequences</taxon>
        <taxon>metagenomes</taxon>
        <taxon>ecological metagenomes</taxon>
    </lineage>
</organism>
<keyword evidence="2" id="KW-0812">Transmembrane</keyword>